<feature type="region of interest" description="Disordered" evidence="1">
    <location>
        <begin position="92"/>
        <end position="113"/>
    </location>
</feature>
<evidence type="ECO:0000313" key="3">
    <source>
        <dbReference type="Proteomes" id="UP000000763"/>
    </source>
</evidence>
<dbReference type="EMBL" id="AP003960">
    <property type="protein sequence ID" value="BAC45078.1"/>
    <property type="molecule type" value="Genomic_DNA"/>
</dbReference>
<evidence type="ECO:0000256" key="1">
    <source>
        <dbReference type="SAM" id="MobiDB-lite"/>
    </source>
</evidence>
<gene>
    <name evidence="2" type="primary">OJ1612_A04.121</name>
</gene>
<organism evidence="2 3">
    <name type="scientific">Oryza sativa subsp. japonica</name>
    <name type="common">Rice</name>
    <dbReference type="NCBI Taxonomy" id="39947"/>
    <lineage>
        <taxon>Eukaryota</taxon>
        <taxon>Viridiplantae</taxon>
        <taxon>Streptophyta</taxon>
        <taxon>Embryophyta</taxon>
        <taxon>Tracheophyta</taxon>
        <taxon>Spermatophyta</taxon>
        <taxon>Magnoliopsida</taxon>
        <taxon>Liliopsida</taxon>
        <taxon>Poales</taxon>
        <taxon>Poaceae</taxon>
        <taxon>BOP clade</taxon>
        <taxon>Oryzoideae</taxon>
        <taxon>Oryzeae</taxon>
        <taxon>Oryzinae</taxon>
        <taxon>Oryza</taxon>
        <taxon>Oryza sativa</taxon>
    </lineage>
</organism>
<feature type="compositionally biased region" description="Basic and acidic residues" evidence="1">
    <location>
        <begin position="100"/>
        <end position="113"/>
    </location>
</feature>
<reference evidence="3" key="2">
    <citation type="journal article" date="2008" name="Nucleic Acids Res.">
        <title>The rice annotation project database (RAP-DB): 2008 update.</title>
        <authorList>
            <consortium name="The rice annotation project (RAP)"/>
        </authorList>
    </citation>
    <scope>GENOME REANNOTATION</scope>
    <source>
        <strain evidence="3">cv. Nipponbare</strain>
    </source>
</reference>
<dbReference type="AlphaFoldDB" id="Q8GVX6"/>
<sequence>MQEARTRQRIKRTAAAAYVQWPAREQTPTAGAGGGDVPARPTGSEHRRLERAAEAAWSARGNCDSAAVDFVDFLSVNLARLGYNWGIERKFATRGGDNAGSDKRRDEGLGLEV</sequence>
<reference evidence="3" key="1">
    <citation type="journal article" date="2005" name="Nature">
        <title>The map-based sequence of the rice genome.</title>
        <authorList>
            <consortium name="International rice genome sequencing project (IRGSP)"/>
            <person name="Matsumoto T."/>
            <person name="Wu J."/>
            <person name="Kanamori H."/>
            <person name="Katayose Y."/>
            <person name="Fujisawa M."/>
            <person name="Namiki N."/>
            <person name="Mizuno H."/>
            <person name="Yamamoto K."/>
            <person name="Antonio B.A."/>
            <person name="Baba T."/>
            <person name="Sakata K."/>
            <person name="Nagamura Y."/>
            <person name="Aoki H."/>
            <person name="Arikawa K."/>
            <person name="Arita K."/>
            <person name="Bito T."/>
            <person name="Chiden Y."/>
            <person name="Fujitsuka N."/>
            <person name="Fukunaka R."/>
            <person name="Hamada M."/>
            <person name="Harada C."/>
            <person name="Hayashi A."/>
            <person name="Hijishita S."/>
            <person name="Honda M."/>
            <person name="Hosokawa S."/>
            <person name="Ichikawa Y."/>
            <person name="Idonuma A."/>
            <person name="Iijima M."/>
            <person name="Ikeda M."/>
            <person name="Ikeno M."/>
            <person name="Ito K."/>
            <person name="Ito S."/>
            <person name="Ito T."/>
            <person name="Ito Y."/>
            <person name="Ito Y."/>
            <person name="Iwabuchi A."/>
            <person name="Kamiya K."/>
            <person name="Karasawa W."/>
            <person name="Kurita K."/>
            <person name="Katagiri S."/>
            <person name="Kikuta A."/>
            <person name="Kobayashi H."/>
            <person name="Kobayashi N."/>
            <person name="Machita K."/>
            <person name="Maehara T."/>
            <person name="Masukawa M."/>
            <person name="Mizubayashi T."/>
            <person name="Mukai Y."/>
            <person name="Nagasaki H."/>
            <person name="Nagata Y."/>
            <person name="Naito S."/>
            <person name="Nakashima M."/>
            <person name="Nakama Y."/>
            <person name="Nakamichi Y."/>
            <person name="Nakamura M."/>
            <person name="Meguro A."/>
            <person name="Negishi M."/>
            <person name="Ohta I."/>
            <person name="Ohta T."/>
            <person name="Okamoto M."/>
            <person name="Ono N."/>
            <person name="Saji S."/>
            <person name="Sakaguchi M."/>
            <person name="Sakai K."/>
            <person name="Shibata M."/>
            <person name="Shimokawa T."/>
            <person name="Song J."/>
            <person name="Takazaki Y."/>
            <person name="Terasawa K."/>
            <person name="Tsugane M."/>
            <person name="Tsuji K."/>
            <person name="Ueda S."/>
            <person name="Waki K."/>
            <person name="Yamagata H."/>
            <person name="Yamamoto M."/>
            <person name="Yamamoto S."/>
            <person name="Yamane H."/>
            <person name="Yoshiki S."/>
            <person name="Yoshihara R."/>
            <person name="Yukawa K."/>
            <person name="Zhong H."/>
            <person name="Yano M."/>
            <person name="Yuan Q."/>
            <person name="Ouyang S."/>
            <person name="Liu J."/>
            <person name="Jones K.M."/>
            <person name="Gansberger K."/>
            <person name="Moffat K."/>
            <person name="Hill J."/>
            <person name="Bera J."/>
            <person name="Fadrosh D."/>
            <person name="Jin S."/>
            <person name="Johri S."/>
            <person name="Kim M."/>
            <person name="Overton L."/>
            <person name="Reardon M."/>
            <person name="Tsitrin T."/>
            <person name="Vuong H."/>
            <person name="Weaver B."/>
            <person name="Ciecko A."/>
            <person name="Tallon L."/>
            <person name="Jackson J."/>
            <person name="Pai G."/>
            <person name="Aken S.V."/>
            <person name="Utterback T."/>
            <person name="Reidmuller S."/>
            <person name="Feldblyum T."/>
            <person name="Hsiao J."/>
            <person name="Zismann V."/>
            <person name="Iobst S."/>
            <person name="de Vazeille A.R."/>
            <person name="Buell C.R."/>
            <person name="Ying K."/>
            <person name="Li Y."/>
            <person name="Lu T."/>
            <person name="Huang Y."/>
            <person name="Zhao Q."/>
            <person name="Feng Q."/>
            <person name="Zhang L."/>
            <person name="Zhu J."/>
            <person name="Weng Q."/>
            <person name="Mu J."/>
            <person name="Lu Y."/>
            <person name="Fan D."/>
            <person name="Liu Y."/>
            <person name="Guan J."/>
            <person name="Zhang Y."/>
            <person name="Yu S."/>
            <person name="Liu X."/>
            <person name="Zhang Y."/>
            <person name="Hong G."/>
            <person name="Han B."/>
            <person name="Choisne N."/>
            <person name="Demange N."/>
            <person name="Orjeda G."/>
            <person name="Samain S."/>
            <person name="Cattolico L."/>
            <person name="Pelletier E."/>
            <person name="Couloux A."/>
            <person name="Segurens B."/>
            <person name="Wincker P."/>
            <person name="D'Hont A."/>
            <person name="Scarpelli C."/>
            <person name="Weissenbach J."/>
            <person name="Salanoubat M."/>
            <person name="Quetier F."/>
            <person name="Yu Y."/>
            <person name="Kim H.R."/>
            <person name="Rambo T."/>
            <person name="Currie J."/>
            <person name="Collura K."/>
            <person name="Luo M."/>
            <person name="Yang T."/>
            <person name="Ammiraju J.S.S."/>
            <person name="Engler F."/>
            <person name="Soderlund C."/>
            <person name="Wing R.A."/>
            <person name="Palmer L.E."/>
            <person name="de la Bastide M."/>
            <person name="Spiegel L."/>
            <person name="Nascimento L."/>
            <person name="Zutavern T."/>
            <person name="O'Shaughnessy A."/>
            <person name="Dike S."/>
            <person name="Dedhia N."/>
            <person name="Preston R."/>
            <person name="Balija V."/>
            <person name="McCombie W.R."/>
            <person name="Chow T."/>
            <person name="Chen H."/>
            <person name="Chung M."/>
            <person name="Chen C."/>
            <person name="Shaw J."/>
            <person name="Wu H."/>
            <person name="Hsiao K."/>
            <person name="Chao Y."/>
            <person name="Chu M."/>
            <person name="Cheng C."/>
            <person name="Hour A."/>
            <person name="Lee P."/>
            <person name="Lin S."/>
            <person name="Lin Y."/>
            <person name="Liou J."/>
            <person name="Liu S."/>
            <person name="Hsing Y."/>
            <person name="Raghuvanshi S."/>
            <person name="Mohanty A."/>
            <person name="Bharti A.K."/>
            <person name="Gaur A."/>
            <person name="Gupta V."/>
            <person name="Kumar D."/>
            <person name="Ravi V."/>
            <person name="Vij S."/>
            <person name="Kapur A."/>
            <person name="Khurana P."/>
            <person name="Khurana P."/>
            <person name="Khurana J.P."/>
            <person name="Tyagi A.K."/>
            <person name="Gaikwad K."/>
            <person name="Singh A."/>
            <person name="Dalal V."/>
            <person name="Srivastava S."/>
            <person name="Dixit A."/>
            <person name="Pal A.K."/>
            <person name="Ghazi I.A."/>
            <person name="Yadav M."/>
            <person name="Pandit A."/>
            <person name="Bhargava A."/>
            <person name="Sureshbabu K."/>
            <person name="Batra K."/>
            <person name="Sharma T.R."/>
            <person name="Mohapatra T."/>
            <person name="Singh N.K."/>
            <person name="Messing J."/>
            <person name="Nelson A.B."/>
            <person name="Fuks G."/>
            <person name="Kavchok S."/>
            <person name="Keizer G."/>
            <person name="Linton E."/>
            <person name="Llaca V."/>
            <person name="Song R."/>
            <person name="Tanyolac B."/>
            <person name="Young S."/>
            <person name="Ho-Il K."/>
            <person name="Hahn J.H."/>
            <person name="Sangsakoo G."/>
            <person name="Vanavichit A."/>
            <person name="de Mattos Luiz.A.T."/>
            <person name="Zimmer P.D."/>
            <person name="Malone G."/>
            <person name="Dellagostin O."/>
            <person name="de Oliveira A.C."/>
            <person name="Bevan M."/>
            <person name="Bancroft I."/>
            <person name="Minx P."/>
            <person name="Cordum H."/>
            <person name="Wilson R."/>
            <person name="Cheng Z."/>
            <person name="Jin W."/>
            <person name="Jiang J."/>
            <person name="Leong S.A."/>
            <person name="Iwama H."/>
            <person name="Gojobori T."/>
            <person name="Itoh T."/>
            <person name="Niimura Y."/>
            <person name="Fujii Y."/>
            <person name="Habara T."/>
            <person name="Sakai H."/>
            <person name="Sato Y."/>
            <person name="Wilson G."/>
            <person name="Kumar K."/>
            <person name="McCouch S."/>
            <person name="Juretic N."/>
            <person name="Hoen D."/>
            <person name="Wright S."/>
            <person name="Bruskiewich R."/>
            <person name="Bureau T."/>
            <person name="Miyao A."/>
            <person name="Hirochika H."/>
            <person name="Nishikawa T."/>
            <person name="Kadowaki K."/>
            <person name="Sugiura M."/>
            <person name="Burr B."/>
            <person name="Sasaki T."/>
        </authorList>
    </citation>
    <scope>NUCLEOTIDE SEQUENCE [LARGE SCALE GENOMIC DNA]</scope>
    <source>
        <strain evidence="3">cv. Nipponbare</strain>
    </source>
</reference>
<feature type="region of interest" description="Disordered" evidence="1">
    <location>
        <begin position="20"/>
        <end position="48"/>
    </location>
</feature>
<proteinExistence type="predicted"/>
<dbReference type="Proteomes" id="UP000000763">
    <property type="component" value="Chromosome 7"/>
</dbReference>
<protein>
    <submittedName>
        <fullName evidence="2">Uncharacterized protein</fullName>
    </submittedName>
</protein>
<accession>Q8GVX6</accession>
<evidence type="ECO:0000313" key="2">
    <source>
        <dbReference type="EMBL" id="BAC45078.1"/>
    </source>
</evidence>
<name>Q8GVX6_ORYSJ</name>